<organism evidence="3 4">
    <name type="scientific">Edaphochlamys debaryana</name>
    <dbReference type="NCBI Taxonomy" id="47281"/>
    <lineage>
        <taxon>Eukaryota</taxon>
        <taxon>Viridiplantae</taxon>
        <taxon>Chlorophyta</taxon>
        <taxon>core chlorophytes</taxon>
        <taxon>Chlorophyceae</taxon>
        <taxon>CS clade</taxon>
        <taxon>Chlamydomonadales</taxon>
        <taxon>Chlamydomonadales incertae sedis</taxon>
        <taxon>Edaphochlamys</taxon>
    </lineage>
</organism>
<protein>
    <recommendedName>
        <fullName evidence="2">Fatty acid desaturase domain-containing protein</fullName>
    </recommendedName>
</protein>
<evidence type="ECO:0000256" key="1">
    <source>
        <dbReference type="SAM" id="Phobius"/>
    </source>
</evidence>
<comment type="caution">
    <text evidence="3">The sequence shown here is derived from an EMBL/GenBank/DDBJ whole genome shotgun (WGS) entry which is preliminary data.</text>
</comment>
<feature type="transmembrane region" description="Helical" evidence="1">
    <location>
        <begin position="96"/>
        <end position="114"/>
    </location>
</feature>
<dbReference type="Proteomes" id="UP000612055">
    <property type="component" value="Unassembled WGS sequence"/>
</dbReference>
<keyword evidence="1" id="KW-0812">Transmembrane</keyword>
<dbReference type="InterPro" id="IPR005804">
    <property type="entry name" value="FA_desaturase_dom"/>
</dbReference>
<dbReference type="AlphaFoldDB" id="A0A836BXQ5"/>
<feature type="transmembrane region" description="Helical" evidence="1">
    <location>
        <begin position="247"/>
        <end position="269"/>
    </location>
</feature>
<dbReference type="GO" id="GO:0016491">
    <property type="term" value="F:oxidoreductase activity"/>
    <property type="evidence" value="ECO:0007669"/>
    <property type="project" value="InterPro"/>
</dbReference>
<sequence>MQAQMRSASGVRAPVRTAKSGVLRAPVVAARPGVSAKAAAIQIPTNVGQLSKEERTKLAHDLGYRSIGAELPDNVSLTDIVKSMPPEVFELDHGKAWRACLTSIVAMAASLYLISVSPWYLLPIAWFIAGTAFTGFFVIGHDAAHRSFHKNNLVEDIVGSLFFAPLIYPFEPWRIKHNHHHAHTNKLVEDTAWHPVTEDQMAGWGETGGGAEKLFLGSPLKLWASIGHWWIWHFDLNKYTEKQKPRVMISLAVVYGFMLTAFPAMIYYLGAWGFVKFWLMPWLGYHFWMSTFTVVHHTAPHIPFKKAEDWNAAKAQLSGTVHCDYPEWVEFLTHDISWHVPHHVSSKIPWYNLRKATDSLRSNWGDYMTEAKFNWRMVKNICTECHVYDPKTNYKPFDFKKEEPLFAVQRAIIPDTPAF</sequence>
<dbReference type="CDD" id="cd03507">
    <property type="entry name" value="Delta12-FADS-like"/>
    <property type="match status" value="1"/>
</dbReference>
<dbReference type="PANTHER" id="PTHR32100">
    <property type="entry name" value="OMEGA-6 FATTY ACID DESATURASE, CHLOROPLASTIC"/>
    <property type="match status" value="1"/>
</dbReference>
<dbReference type="OrthoDB" id="10260134at2759"/>
<gene>
    <name evidence="3" type="ORF">HYH03_008965</name>
</gene>
<dbReference type="InterPro" id="IPR012171">
    <property type="entry name" value="Fatty_acid_desaturase"/>
</dbReference>
<keyword evidence="1" id="KW-1133">Transmembrane helix</keyword>
<keyword evidence="4" id="KW-1185">Reference proteome</keyword>
<proteinExistence type="predicted"/>
<feature type="transmembrane region" description="Helical" evidence="1">
    <location>
        <begin position="120"/>
        <end position="140"/>
    </location>
</feature>
<dbReference type="GO" id="GO:0006629">
    <property type="term" value="P:lipid metabolic process"/>
    <property type="evidence" value="ECO:0007669"/>
    <property type="project" value="InterPro"/>
</dbReference>
<feature type="domain" description="Fatty acid desaturase" evidence="2">
    <location>
        <begin position="118"/>
        <end position="367"/>
    </location>
</feature>
<evidence type="ECO:0000259" key="2">
    <source>
        <dbReference type="Pfam" id="PF00487"/>
    </source>
</evidence>
<accession>A0A836BXQ5</accession>
<dbReference type="Pfam" id="PF00487">
    <property type="entry name" value="FA_desaturase"/>
    <property type="match status" value="1"/>
</dbReference>
<reference evidence="3" key="1">
    <citation type="journal article" date="2020" name="bioRxiv">
        <title>Comparative genomics of Chlamydomonas.</title>
        <authorList>
            <person name="Craig R.J."/>
            <person name="Hasan A.R."/>
            <person name="Ness R.W."/>
            <person name="Keightley P.D."/>
        </authorList>
    </citation>
    <scope>NUCLEOTIDE SEQUENCE</scope>
    <source>
        <strain evidence="3">CCAP 11/70</strain>
    </source>
</reference>
<evidence type="ECO:0000313" key="3">
    <source>
        <dbReference type="EMBL" id="KAG2492805.1"/>
    </source>
</evidence>
<name>A0A836BXQ5_9CHLO</name>
<evidence type="ECO:0000313" key="4">
    <source>
        <dbReference type="Proteomes" id="UP000612055"/>
    </source>
</evidence>
<keyword evidence="1" id="KW-0472">Membrane</keyword>
<dbReference type="EMBL" id="JAEHOE010000042">
    <property type="protein sequence ID" value="KAG2492805.1"/>
    <property type="molecule type" value="Genomic_DNA"/>
</dbReference>